<protein>
    <submittedName>
        <fullName evidence="1">Uncharacterized protein</fullName>
    </submittedName>
</protein>
<sequence length="68" mass="8105">MSQTFRRKRIEDYILKLRRRVRTLEKQLSKNYVQDSEPLKLIIRGEIKAITQIIDELEDNFSVNQLGG</sequence>
<reference evidence="1 2" key="1">
    <citation type="submission" date="2018-04" db="EMBL/GenBank/DDBJ databases">
        <title>Genomic Encyclopedia of Archaeal and Bacterial Type Strains, Phase II (KMG-II): from individual species to whole genera.</title>
        <authorList>
            <person name="Goeker M."/>
        </authorList>
    </citation>
    <scope>NUCLEOTIDE SEQUENCE [LARGE SCALE GENOMIC DNA]</scope>
    <source>
        <strain evidence="1 2">DSM 45169</strain>
    </source>
</reference>
<dbReference type="OrthoDB" id="2617663at2"/>
<dbReference type="EMBL" id="PZZP01000006">
    <property type="protein sequence ID" value="PTM52192.1"/>
    <property type="molecule type" value="Genomic_DNA"/>
</dbReference>
<comment type="caution">
    <text evidence="1">The sequence shown here is derived from an EMBL/GenBank/DDBJ whole genome shotgun (WGS) entry which is preliminary data.</text>
</comment>
<evidence type="ECO:0000313" key="1">
    <source>
        <dbReference type="EMBL" id="PTM52192.1"/>
    </source>
</evidence>
<organism evidence="1 2">
    <name type="scientific">Desmospora activa DSM 45169</name>
    <dbReference type="NCBI Taxonomy" id="1121389"/>
    <lineage>
        <taxon>Bacteria</taxon>
        <taxon>Bacillati</taxon>
        <taxon>Bacillota</taxon>
        <taxon>Bacilli</taxon>
        <taxon>Bacillales</taxon>
        <taxon>Thermoactinomycetaceae</taxon>
        <taxon>Desmospora</taxon>
    </lineage>
</organism>
<gene>
    <name evidence="1" type="ORF">C8J48_3739</name>
</gene>
<dbReference type="RefSeq" id="WP_107728691.1">
    <property type="nucleotide sequence ID" value="NZ_PZZP01000006.1"/>
</dbReference>
<keyword evidence="2" id="KW-1185">Reference proteome</keyword>
<dbReference type="AlphaFoldDB" id="A0A2T4YZ27"/>
<evidence type="ECO:0000313" key="2">
    <source>
        <dbReference type="Proteomes" id="UP000241639"/>
    </source>
</evidence>
<proteinExistence type="predicted"/>
<dbReference type="Proteomes" id="UP000241639">
    <property type="component" value="Unassembled WGS sequence"/>
</dbReference>
<accession>A0A2T4YZ27</accession>
<name>A0A2T4YZ27_9BACL</name>